<proteinExistence type="predicted"/>
<dbReference type="Pfam" id="PF05159">
    <property type="entry name" value="Capsule_synth"/>
    <property type="match status" value="1"/>
</dbReference>
<organism evidence="1 2">
    <name type="scientific">Candidatus Giovannonibacteria bacterium GW2011_GWA1_44_25</name>
    <dbReference type="NCBI Taxonomy" id="1618645"/>
    <lineage>
        <taxon>Bacteria</taxon>
        <taxon>Candidatus Giovannoniibacteriota</taxon>
    </lineage>
</organism>
<dbReference type="Proteomes" id="UP000034087">
    <property type="component" value="Unassembled WGS sequence"/>
</dbReference>
<name>A0A0G1LKF7_9BACT</name>
<accession>A0A0G1LKF7</accession>
<protein>
    <submittedName>
        <fullName evidence="1">Capsular polysaccharide biosynthesis protein</fullName>
    </submittedName>
</protein>
<comment type="caution">
    <text evidence="1">The sequence shown here is derived from an EMBL/GenBank/DDBJ whole genome shotgun (WGS) entry which is preliminary data.</text>
</comment>
<evidence type="ECO:0000313" key="1">
    <source>
        <dbReference type="EMBL" id="KKT60399.1"/>
    </source>
</evidence>
<dbReference type="SUPFAM" id="SSF53756">
    <property type="entry name" value="UDP-Glycosyltransferase/glycogen phosphorylase"/>
    <property type="match status" value="1"/>
</dbReference>
<dbReference type="AlphaFoldDB" id="A0A0G1LKF7"/>
<dbReference type="GO" id="GO:0015774">
    <property type="term" value="P:polysaccharide transport"/>
    <property type="evidence" value="ECO:0007669"/>
    <property type="project" value="InterPro"/>
</dbReference>
<dbReference type="EMBL" id="LCIR01000001">
    <property type="protein sequence ID" value="KKT60399.1"/>
    <property type="molecule type" value="Genomic_DNA"/>
</dbReference>
<reference evidence="1 2" key="1">
    <citation type="journal article" date="2015" name="Nature">
        <title>rRNA introns, odd ribosomes, and small enigmatic genomes across a large radiation of phyla.</title>
        <authorList>
            <person name="Brown C.T."/>
            <person name="Hug L.A."/>
            <person name="Thomas B.C."/>
            <person name="Sharon I."/>
            <person name="Castelle C.J."/>
            <person name="Singh A."/>
            <person name="Wilkins M.J."/>
            <person name="Williams K.H."/>
            <person name="Banfield J.F."/>
        </authorList>
    </citation>
    <scope>NUCLEOTIDE SEQUENCE [LARGE SCALE GENOMIC DNA]</scope>
</reference>
<dbReference type="InterPro" id="IPR007833">
    <property type="entry name" value="Capsule_polysaccharide_synth"/>
</dbReference>
<evidence type="ECO:0000313" key="2">
    <source>
        <dbReference type="Proteomes" id="UP000034087"/>
    </source>
</evidence>
<dbReference type="GO" id="GO:0000271">
    <property type="term" value="P:polysaccharide biosynthetic process"/>
    <property type="evidence" value="ECO:0007669"/>
    <property type="project" value="InterPro"/>
</dbReference>
<gene>
    <name evidence="1" type="ORF">UW53_C0001G0049</name>
</gene>
<sequence>MKLFLISWDGKELGLIDAALKLKENSHEIVYWTYFRDESIDKSKFPKTVFHNVFDALAGKPADGIDTLDFLPPGEDLLKQFYETESVILTMMHKKFEWSPIEQRKHFYHHFLQYWYGVIKKLKPDAIIYSSIPHTVYDFVIYDLARKLGIKIIIFEDILIANGWVIVMNDYKAGSADLIKQIKENAYSRFSLADLNPDTRAHYKSQTENGGDKSPLYLKEDLVRYRGLSQFLIKLRSLWTTLTVLKEISVLWKALTYLPRQFGPNLKKEHLSVQSAPDFGKKYVYVTLQYQPEAQTCPQAGVFSDQILMVETLASVLPEGWLVYVKEHRIVWLRRGLNYYDCRYKGYYREIAKLKNVRLVPIETDSFQLIRHSQAVATGAGTVGWEAILRGKPALIFGYPWYQHSEGVFKIKDAASCREALEKIKNGFKVSQEKIINFLTCLDRVSLQAYFHPYIQRTSLSKISVRQNSENIAGAIEAELKKLNAG</sequence>